<dbReference type="HOGENOM" id="CLU_552055_0_0_1"/>
<evidence type="ECO:0000313" key="3">
    <source>
        <dbReference type="Proteomes" id="UP000016930"/>
    </source>
</evidence>
<feature type="region of interest" description="Disordered" evidence="1">
    <location>
        <begin position="248"/>
        <end position="292"/>
    </location>
</feature>
<organism evidence="2 3">
    <name type="scientific">Ceriporiopsis subvermispora (strain B)</name>
    <name type="common">White-rot fungus</name>
    <name type="synonym">Gelatoporia subvermispora</name>
    <dbReference type="NCBI Taxonomy" id="914234"/>
    <lineage>
        <taxon>Eukaryota</taxon>
        <taxon>Fungi</taxon>
        <taxon>Dikarya</taxon>
        <taxon>Basidiomycota</taxon>
        <taxon>Agaricomycotina</taxon>
        <taxon>Agaricomycetes</taxon>
        <taxon>Polyporales</taxon>
        <taxon>Gelatoporiaceae</taxon>
        <taxon>Gelatoporia</taxon>
    </lineage>
</organism>
<evidence type="ECO:0000313" key="2">
    <source>
        <dbReference type="EMBL" id="EMD31759.1"/>
    </source>
</evidence>
<name>M2P8N5_CERS8</name>
<sequence length="494" mass="54334">MYIQAEKHRETMNTLGCQNDVQLLHYVVLGGGHYLITITKLFMSYGGKYAAPFPIVIKCNNADEAAVINTANNIPNVAAEADRYTESAPEAFGDEAGAERRINSEGAQRDFYDSSVYLVMGHVYVTLPLVCGSRFDTALNVLGGPVPEKQSHQAHKAFVEFSKYQRAAGWSAQVRTEDLSEQEGQGDRNTGASEQLRVAVEQRLTSERHQLREGTWRGRRQLTTRARIELRNRATHRRHCILQAPARWQTEKDVSGEKGQRRPFLARQRGQQQGKLWEETGGEGTHHGISRKHIKPIHDVSGTHYRGRNKVTGKSVTGATTYHHAPEGKISSPHQGRGQSIYHAKESRNSSPDEEGNMSYRAPRCDIQCSNTNAIRNGSSSNKQRESPCSGTDATWNSSSSARRCDIFGMDATWNSGSSEKREMTRATAQISHEMGVLATGSASTHGVGQRWGGNEGSIPGVTGPTAVGKVYGCKGQNWRGNIVEEGEEEGGPS</sequence>
<proteinExistence type="predicted"/>
<dbReference type="EMBL" id="KB445815">
    <property type="protein sequence ID" value="EMD31759.1"/>
    <property type="molecule type" value="Genomic_DNA"/>
</dbReference>
<feature type="region of interest" description="Disordered" evidence="1">
    <location>
        <begin position="375"/>
        <end position="399"/>
    </location>
</feature>
<dbReference type="Proteomes" id="UP000016930">
    <property type="component" value="Unassembled WGS sequence"/>
</dbReference>
<feature type="region of interest" description="Disordered" evidence="1">
    <location>
        <begin position="175"/>
        <end position="194"/>
    </location>
</feature>
<evidence type="ECO:0000256" key="1">
    <source>
        <dbReference type="SAM" id="MobiDB-lite"/>
    </source>
</evidence>
<gene>
    <name evidence="2" type="ORF">CERSUDRAFT_77852</name>
</gene>
<dbReference type="AlphaFoldDB" id="M2P8N5"/>
<keyword evidence="3" id="KW-1185">Reference proteome</keyword>
<protein>
    <submittedName>
        <fullName evidence="2">Uncharacterized protein</fullName>
    </submittedName>
</protein>
<accession>M2P8N5</accession>
<feature type="region of interest" description="Disordered" evidence="1">
    <location>
        <begin position="320"/>
        <end position="362"/>
    </location>
</feature>
<reference evidence="2 3" key="1">
    <citation type="journal article" date="2012" name="Proc. Natl. Acad. Sci. U.S.A.">
        <title>Comparative genomics of Ceriporiopsis subvermispora and Phanerochaete chrysosporium provide insight into selective ligninolysis.</title>
        <authorList>
            <person name="Fernandez-Fueyo E."/>
            <person name="Ruiz-Duenas F.J."/>
            <person name="Ferreira P."/>
            <person name="Floudas D."/>
            <person name="Hibbett D.S."/>
            <person name="Canessa P."/>
            <person name="Larrondo L.F."/>
            <person name="James T.Y."/>
            <person name="Seelenfreund D."/>
            <person name="Lobos S."/>
            <person name="Polanco R."/>
            <person name="Tello M."/>
            <person name="Honda Y."/>
            <person name="Watanabe T."/>
            <person name="Watanabe T."/>
            <person name="Ryu J.S."/>
            <person name="Kubicek C.P."/>
            <person name="Schmoll M."/>
            <person name="Gaskell J."/>
            <person name="Hammel K.E."/>
            <person name="St John F.J."/>
            <person name="Vanden Wymelenberg A."/>
            <person name="Sabat G."/>
            <person name="Splinter BonDurant S."/>
            <person name="Syed K."/>
            <person name="Yadav J.S."/>
            <person name="Doddapaneni H."/>
            <person name="Subramanian V."/>
            <person name="Lavin J.L."/>
            <person name="Oguiza J.A."/>
            <person name="Perez G."/>
            <person name="Pisabarro A.G."/>
            <person name="Ramirez L."/>
            <person name="Santoyo F."/>
            <person name="Master E."/>
            <person name="Coutinho P.M."/>
            <person name="Henrissat B."/>
            <person name="Lombard V."/>
            <person name="Magnuson J.K."/>
            <person name="Kuees U."/>
            <person name="Hori C."/>
            <person name="Igarashi K."/>
            <person name="Samejima M."/>
            <person name="Held B.W."/>
            <person name="Barry K.W."/>
            <person name="LaButti K.M."/>
            <person name="Lapidus A."/>
            <person name="Lindquist E.A."/>
            <person name="Lucas S.M."/>
            <person name="Riley R."/>
            <person name="Salamov A.A."/>
            <person name="Hoffmeister D."/>
            <person name="Schwenk D."/>
            <person name="Hadar Y."/>
            <person name="Yarden O."/>
            <person name="de Vries R.P."/>
            <person name="Wiebenga A."/>
            <person name="Stenlid J."/>
            <person name="Eastwood D."/>
            <person name="Grigoriev I.V."/>
            <person name="Berka R.M."/>
            <person name="Blanchette R.A."/>
            <person name="Kersten P."/>
            <person name="Martinez A.T."/>
            <person name="Vicuna R."/>
            <person name="Cullen D."/>
        </authorList>
    </citation>
    <scope>NUCLEOTIDE SEQUENCE [LARGE SCALE GENOMIC DNA]</scope>
    <source>
        <strain evidence="2 3">B</strain>
    </source>
</reference>
<feature type="compositionally biased region" description="Basic and acidic residues" evidence="1">
    <location>
        <begin position="249"/>
        <end position="260"/>
    </location>
</feature>